<keyword evidence="2" id="KW-0732">Signal</keyword>
<dbReference type="OrthoDB" id="26872at2"/>
<reference evidence="4 5" key="1">
    <citation type="submission" date="2018-12" db="EMBL/GenBank/DDBJ databases">
        <authorList>
            <consortium name="Pathogen Informatics"/>
        </authorList>
    </citation>
    <scope>NUCLEOTIDE SEQUENCE [LARGE SCALE GENOMIC DNA]</scope>
    <source>
        <strain evidence="4 5">NCTC10437</strain>
    </source>
</reference>
<feature type="domain" description="DUF305" evidence="3">
    <location>
        <begin position="53"/>
        <end position="203"/>
    </location>
</feature>
<feature type="compositionally biased region" description="Low complexity" evidence="1">
    <location>
        <begin position="116"/>
        <end position="129"/>
    </location>
</feature>
<sequence>MTSISIRLLAALAALCVLVGCGSGDSPGDDQTAAEASGTPVITGEPAGYNAADVTFASAMVPHHQQAIEMSTMALQRSVNPELITLANQIVATQQPEVNILNVLLVQWNENPDIQADPGGADGGASAPSNPGKVDDATIAELESLRGPEFDTLWLQSMIGHHQGTVAMAKSEVSDGKNVDAIAIAKTIEAEQEAQIGQMTRMLEGMP</sequence>
<feature type="signal peptide" evidence="2">
    <location>
        <begin position="1"/>
        <end position="19"/>
    </location>
</feature>
<evidence type="ECO:0000259" key="3">
    <source>
        <dbReference type="Pfam" id="PF03713"/>
    </source>
</evidence>
<dbReference type="Pfam" id="PF03713">
    <property type="entry name" value="DUF305"/>
    <property type="match status" value="1"/>
</dbReference>
<accession>A0A448IFJ7</accession>
<protein>
    <submittedName>
        <fullName evidence="4">Putative lipoprotein</fullName>
    </submittedName>
</protein>
<dbReference type="PANTHER" id="PTHR36933">
    <property type="entry name" value="SLL0788 PROTEIN"/>
    <property type="match status" value="1"/>
</dbReference>
<organism evidence="4 5">
    <name type="scientific">Mycolicibacterium aurum</name>
    <name type="common">Mycobacterium aurum</name>
    <dbReference type="NCBI Taxonomy" id="1791"/>
    <lineage>
        <taxon>Bacteria</taxon>
        <taxon>Bacillati</taxon>
        <taxon>Actinomycetota</taxon>
        <taxon>Actinomycetes</taxon>
        <taxon>Mycobacteriales</taxon>
        <taxon>Mycobacteriaceae</taxon>
        <taxon>Mycolicibacterium</taxon>
    </lineage>
</organism>
<name>A0A448IFJ7_MYCAU</name>
<evidence type="ECO:0000313" key="5">
    <source>
        <dbReference type="Proteomes" id="UP000279306"/>
    </source>
</evidence>
<dbReference type="KEGG" id="mauu:NCTC10437_00190"/>
<gene>
    <name evidence="4" type="ORF">NCTC10437_00190</name>
</gene>
<dbReference type="PANTHER" id="PTHR36933:SF1">
    <property type="entry name" value="SLL0788 PROTEIN"/>
    <property type="match status" value="1"/>
</dbReference>
<dbReference type="AlphaFoldDB" id="A0A448IFJ7"/>
<dbReference type="STRING" id="1791.GCA_001049355_05734"/>
<dbReference type="PROSITE" id="PS51257">
    <property type="entry name" value="PROKAR_LIPOPROTEIN"/>
    <property type="match status" value="1"/>
</dbReference>
<dbReference type="EMBL" id="LR134356">
    <property type="protein sequence ID" value="VEG51084.1"/>
    <property type="molecule type" value="Genomic_DNA"/>
</dbReference>
<keyword evidence="4" id="KW-0449">Lipoprotein</keyword>
<dbReference type="RefSeq" id="WP_048635555.1">
    <property type="nucleotide sequence ID" value="NZ_CVQQ01000040.1"/>
</dbReference>
<dbReference type="InterPro" id="IPR005183">
    <property type="entry name" value="DUF305_CopM-like"/>
</dbReference>
<dbReference type="Proteomes" id="UP000279306">
    <property type="component" value="Chromosome"/>
</dbReference>
<keyword evidence="5" id="KW-1185">Reference proteome</keyword>
<evidence type="ECO:0000256" key="2">
    <source>
        <dbReference type="SAM" id="SignalP"/>
    </source>
</evidence>
<feature type="region of interest" description="Disordered" evidence="1">
    <location>
        <begin position="114"/>
        <end position="134"/>
    </location>
</feature>
<evidence type="ECO:0000256" key="1">
    <source>
        <dbReference type="SAM" id="MobiDB-lite"/>
    </source>
</evidence>
<dbReference type="Gene3D" id="1.20.1260.10">
    <property type="match status" value="1"/>
</dbReference>
<proteinExistence type="predicted"/>
<feature type="chain" id="PRO_5038355836" evidence="2">
    <location>
        <begin position="20"/>
        <end position="207"/>
    </location>
</feature>
<dbReference type="InterPro" id="IPR012347">
    <property type="entry name" value="Ferritin-like"/>
</dbReference>
<evidence type="ECO:0000313" key="4">
    <source>
        <dbReference type="EMBL" id="VEG51084.1"/>
    </source>
</evidence>